<keyword evidence="1" id="KW-1133">Transmembrane helix</keyword>
<name>A0A4R0YRA6_9GAMM</name>
<dbReference type="AlphaFoldDB" id="A0A4R0YRA6"/>
<comment type="caution">
    <text evidence="2">The sequence shown here is derived from an EMBL/GenBank/DDBJ whole genome shotgun (WGS) entry which is preliminary data.</text>
</comment>
<organism evidence="2 3">
    <name type="scientific">Dyella soli</name>
    <dbReference type="NCBI Taxonomy" id="522319"/>
    <lineage>
        <taxon>Bacteria</taxon>
        <taxon>Pseudomonadati</taxon>
        <taxon>Pseudomonadota</taxon>
        <taxon>Gammaproteobacteria</taxon>
        <taxon>Lysobacterales</taxon>
        <taxon>Rhodanobacteraceae</taxon>
        <taxon>Dyella</taxon>
    </lineage>
</organism>
<evidence type="ECO:0000313" key="3">
    <source>
        <dbReference type="Proteomes" id="UP000291822"/>
    </source>
</evidence>
<gene>
    <name evidence="2" type="ORF">EZM97_00180</name>
</gene>
<dbReference type="EMBL" id="SJTG01000001">
    <property type="protein sequence ID" value="TCI11825.1"/>
    <property type="molecule type" value="Genomic_DNA"/>
</dbReference>
<accession>A0A4R0YRA6</accession>
<proteinExistence type="predicted"/>
<feature type="transmembrane region" description="Helical" evidence="1">
    <location>
        <begin position="77"/>
        <end position="97"/>
    </location>
</feature>
<dbReference type="Proteomes" id="UP000291822">
    <property type="component" value="Unassembled WGS sequence"/>
</dbReference>
<keyword evidence="1" id="KW-0472">Membrane</keyword>
<evidence type="ECO:0000313" key="2">
    <source>
        <dbReference type="EMBL" id="TCI11825.1"/>
    </source>
</evidence>
<protein>
    <submittedName>
        <fullName evidence="2">Uncharacterized protein</fullName>
    </submittedName>
</protein>
<evidence type="ECO:0000256" key="1">
    <source>
        <dbReference type="SAM" id="Phobius"/>
    </source>
</evidence>
<sequence length="98" mass="10632">MTTLGYTLVTTFAALCIVGAGALIWALFFSIRMTFQFEQRGVAYSRATLWNPMNAILRPALLSDAGRQSRRLALKGLLVFAAAYVCAGALGLAIKWMA</sequence>
<feature type="transmembrane region" description="Helical" evidence="1">
    <location>
        <begin position="6"/>
        <end position="31"/>
    </location>
</feature>
<keyword evidence="1" id="KW-0812">Transmembrane</keyword>
<reference evidence="2 3" key="1">
    <citation type="submission" date="2019-02" db="EMBL/GenBank/DDBJ databases">
        <title>Dyella amyloliquefaciens sp. nov., isolated from forest soil.</title>
        <authorList>
            <person name="Gao Z.-H."/>
            <person name="Qiu L.-H."/>
        </authorList>
    </citation>
    <scope>NUCLEOTIDE SEQUENCE [LARGE SCALE GENOMIC DNA]</scope>
    <source>
        <strain evidence="2 3">KACC 12747</strain>
    </source>
</reference>
<dbReference type="RefSeq" id="WP_131151395.1">
    <property type="nucleotide sequence ID" value="NZ_SJTG01000001.1"/>
</dbReference>
<keyword evidence="3" id="KW-1185">Reference proteome</keyword>